<dbReference type="OMA" id="YNGNHRP"/>
<dbReference type="InParanoid" id="D6WIZ3"/>
<dbReference type="Gene3D" id="1.10.10.60">
    <property type="entry name" value="Homeodomain-like"/>
    <property type="match status" value="1"/>
</dbReference>
<dbReference type="InterPro" id="IPR009057">
    <property type="entry name" value="Homeodomain-like_sf"/>
</dbReference>
<evidence type="ECO:0000259" key="6">
    <source>
        <dbReference type="PROSITE" id="PS50090"/>
    </source>
</evidence>
<feature type="domain" description="Myb-like" evidence="6">
    <location>
        <begin position="62"/>
        <end position="103"/>
    </location>
</feature>
<dbReference type="GO" id="GO:0008270">
    <property type="term" value="F:zinc ion binding"/>
    <property type="evidence" value="ECO:0007669"/>
    <property type="project" value="UniProtKB-KW"/>
</dbReference>
<evidence type="ECO:0000256" key="3">
    <source>
        <dbReference type="ARBA" id="ARBA00022771"/>
    </source>
</evidence>
<organism evidence="9 10">
    <name type="scientific">Tribolium castaneum</name>
    <name type="common">Red flour beetle</name>
    <dbReference type="NCBI Taxonomy" id="7070"/>
    <lineage>
        <taxon>Eukaryota</taxon>
        <taxon>Metazoa</taxon>
        <taxon>Ecdysozoa</taxon>
        <taxon>Arthropoda</taxon>
        <taxon>Hexapoda</taxon>
        <taxon>Insecta</taxon>
        <taxon>Pterygota</taxon>
        <taxon>Neoptera</taxon>
        <taxon>Endopterygota</taxon>
        <taxon>Coleoptera</taxon>
        <taxon>Polyphaga</taxon>
        <taxon>Cucujiformia</taxon>
        <taxon>Tenebrionidae</taxon>
        <taxon>Tenebrionidae incertae sedis</taxon>
        <taxon>Tribolium</taxon>
    </lineage>
</organism>
<evidence type="ECO:0000256" key="1">
    <source>
        <dbReference type="ARBA" id="ARBA00004123"/>
    </source>
</evidence>
<dbReference type="GO" id="GO:0006357">
    <property type="term" value="P:regulation of transcription by RNA polymerase II"/>
    <property type="evidence" value="ECO:0000318"/>
    <property type="project" value="GO_Central"/>
</dbReference>
<dbReference type="InterPro" id="IPR036388">
    <property type="entry name" value="WH-like_DNA-bd_sf"/>
</dbReference>
<dbReference type="EMBL" id="KQ971342">
    <property type="protein sequence ID" value="EFA04781.1"/>
    <property type="molecule type" value="Genomic_DNA"/>
</dbReference>
<dbReference type="Gene3D" id="1.10.10.10">
    <property type="entry name" value="Winged helix-like DNA-binding domain superfamily/Winged helix DNA-binding domain"/>
    <property type="match status" value="1"/>
</dbReference>
<dbReference type="PROSITE" id="PS50090">
    <property type="entry name" value="MYB_LIKE"/>
    <property type="match status" value="1"/>
</dbReference>
<keyword evidence="4" id="KW-0862">Zinc</keyword>
<evidence type="ECO:0000256" key="4">
    <source>
        <dbReference type="ARBA" id="ARBA00022833"/>
    </source>
</evidence>
<keyword evidence="10" id="KW-1185">Reference proteome</keyword>
<reference evidence="9 10" key="1">
    <citation type="journal article" date="2008" name="Nature">
        <title>The genome of the model beetle and pest Tribolium castaneum.</title>
        <authorList>
            <consortium name="Tribolium Genome Sequencing Consortium"/>
            <person name="Richards S."/>
            <person name="Gibbs R.A."/>
            <person name="Weinstock G.M."/>
            <person name="Brown S.J."/>
            <person name="Denell R."/>
            <person name="Beeman R.W."/>
            <person name="Gibbs R."/>
            <person name="Beeman R.W."/>
            <person name="Brown S.J."/>
            <person name="Bucher G."/>
            <person name="Friedrich M."/>
            <person name="Grimmelikhuijzen C.J."/>
            <person name="Klingler M."/>
            <person name="Lorenzen M."/>
            <person name="Richards S."/>
            <person name="Roth S."/>
            <person name="Schroder R."/>
            <person name="Tautz D."/>
            <person name="Zdobnov E.M."/>
            <person name="Muzny D."/>
            <person name="Gibbs R.A."/>
            <person name="Weinstock G.M."/>
            <person name="Attaway T."/>
            <person name="Bell S."/>
            <person name="Buhay C.J."/>
            <person name="Chandrabose M.N."/>
            <person name="Chavez D."/>
            <person name="Clerk-Blankenburg K.P."/>
            <person name="Cree A."/>
            <person name="Dao M."/>
            <person name="Davis C."/>
            <person name="Chacko J."/>
            <person name="Dinh H."/>
            <person name="Dugan-Rocha S."/>
            <person name="Fowler G."/>
            <person name="Garner T.T."/>
            <person name="Garnes J."/>
            <person name="Gnirke A."/>
            <person name="Hawes A."/>
            <person name="Hernandez J."/>
            <person name="Hines S."/>
            <person name="Holder M."/>
            <person name="Hume J."/>
            <person name="Jhangiani S.N."/>
            <person name="Joshi V."/>
            <person name="Khan Z.M."/>
            <person name="Jackson L."/>
            <person name="Kovar C."/>
            <person name="Kowis A."/>
            <person name="Lee S."/>
            <person name="Lewis L.R."/>
            <person name="Margolis J."/>
            <person name="Morgan M."/>
            <person name="Nazareth L.V."/>
            <person name="Nguyen N."/>
            <person name="Okwuonu G."/>
            <person name="Parker D."/>
            <person name="Richards S."/>
            <person name="Ruiz S.J."/>
            <person name="Santibanez J."/>
            <person name="Savard J."/>
            <person name="Scherer S.E."/>
            <person name="Schneider B."/>
            <person name="Sodergren E."/>
            <person name="Tautz D."/>
            <person name="Vattahil S."/>
            <person name="Villasana D."/>
            <person name="White C.S."/>
            <person name="Wright R."/>
            <person name="Park Y."/>
            <person name="Beeman R.W."/>
            <person name="Lord J."/>
            <person name="Oppert B."/>
            <person name="Lorenzen M."/>
            <person name="Brown S."/>
            <person name="Wang L."/>
            <person name="Savard J."/>
            <person name="Tautz D."/>
            <person name="Richards S."/>
            <person name="Weinstock G."/>
            <person name="Gibbs R.A."/>
            <person name="Liu Y."/>
            <person name="Worley K."/>
            <person name="Weinstock G."/>
            <person name="Elsik C.G."/>
            <person name="Reese J.T."/>
            <person name="Elhaik E."/>
            <person name="Landan G."/>
            <person name="Graur D."/>
            <person name="Arensburger P."/>
            <person name="Atkinson P."/>
            <person name="Beeman R.W."/>
            <person name="Beidler J."/>
            <person name="Brown S.J."/>
            <person name="Demuth J.P."/>
            <person name="Drury D.W."/>
            <person name="Du Y.Z."/>
            <person name="Fujiwara H."/>
            <person name="Lorenzen M."/>
            <person name="Maselli V."/>
            <person name="Osanai M."/>
            <person name="Park Y."/>
            <person name="Robertson H.M."/>
            <person name="Tu Z."/>
            <person name="Wang J.J."/>
            <person name="Wang S."/>
            <person name="Richards S."/>
            <person name="Song H."/>
            <person name="Zhang L."/>
            <person name="Sodergren E."/>
            <person name="Werner D."/>
            <person name="Stanke M."/>
            <person name="Morgenstern B."/>
            <person name="Solovyev V."/>
            <person name="Kosarev P."/>
            <person name="Brown G."/>
            <person name="Chen H.C."/>
            <person name="Ermolaeva O."/>
            <person name="Hlavina W."/>
            <person name="Kapustin Y."/>
            <person name="Kiryutin B."/>
            <person name="Kitts P."/>
            <person name="Maglott D."/>
            <person name="Pruitt K."/>
            <person name="Sapojnikov V."/>
            <person name="Souvorov A."/>
            <person name="Mackey A.J."/>
            <person name="Waterhouse R.M."/>
            <person name="Wyder S."/>
            <person name="Zdobnov E.M."/>
            <person name="Zdobnov E.M."/>
            <person name="Wyder S."/>
            <person name="Kriventseva E.V."/>
            <person name="Kadowaki T."/>
            <person name="Bork P."/>
            <person name="Aranda M."/>
            <person name="Bao R."/>
            <person name="Beermann A."/>
            <person name="Berns N."/>
            <person name="Bolognesi R."/>
            <person name="Bonneton F."/>
            <person name="Bopp D."/>
            <person name="Brown S.J."/>
            <person name="Bucher G."/>
            <person name="Butts T."/>
            <person name="Chaumot A."/>
            <person name="Denell R.E."/>
            <person name="Ferrier D.E."/>
            <person name="Friedrich M."/>
            <person name="Gordon C.M."/>
            <person name="Jindra M."/>
            <person name="Klingler M."/>
            <person name="Lan Q."/>
            <person name="Lattorff H.M."/>
            <person name="Laudet V."/>
            <person name="von Levetsow C."/>
            <person name="Liu Z."/>
            <person name="Lutz R."/>
            <person name="Lynch J.A."/>
            <person name="da Fonseca R.N."/>
            <person name="Posnien N."/>
            <person name="Reuter R."/>
            <person name="Roth S."/>
            <person name="Savard J."/>
            <person name="Schinko J.B."/>
            <person name="Schmitt C."/>
            <person name="Schoppmeier M."/>
            <person name="Schroder R."/>
            <person name="Shippy T.D."/>
            <person name="Simonnet F."/>
            <person name="Marques-Souza H."/>
            <person name="Tautz D."/>
            <person name="Tomoyasu Y."/>
            <person name="Trauner J."/>
            <person name="Van der Zee M."/>
            <person name="Vervoort M."/>
            <person name="Wittkopp N."/>
            <person name="Wimmer E.A."/>
            <person name="Yang X."/>
            <person name="Jones A.K."/>
            <person name="Sattelle D.B."/>
            <person name="Ebert P.R."/>
            <person name="Nelson D."/>
            <person name="Scott J.G."/>
            <person name="Beeman R.W."/>
            <person name="Muthukrishnan S."/>
            <person name="Kramer K.J."/>
            <person name="Arakane Y."/>
            <person name="Beeman R.W."/>
            <person name="Zhu Q."/>
            <person name="Hogenkamp D."/>
            <person name="Dixit R."/>
            <person name="Oppert B."/>
            <person name="Jiang H."/>
            <person name="Zou Z."/>
            <person name="Marshall J."/>
            <person name="Elpidina E."/>
            <person name="Vinokurov K."/>
            <person name="Oppert C."/>
            <person name="Zou Z."/>
            <person name="Evans J."/>
            <person name="Lu Z."/>
            <person name="Zhao P."/>
            <person name="Sumathipala N."/>
            <person name="Altincicek B."/>
            <person name="Vilcinskas A."/>
            <person name="Williams M."/>
            <person name="Hultmark D."/>
            <person name="Hetru C."/>
            <person name="Jiang H."/>
            <person name="Grimmelikhuijzen C.J."/>
            <person name="Hauser F."/>
            <person name="Cazzamali G."/>
            <person name="Williamson M."/>
            <person name="Park Y."/>
            <person name="Li B."/>
            <person name="Tanaka Y."/>
            <person name="Predel R."/>
            <person name="Neupert S."/>
            <person name="Schachtner J."/>
            <person name="Verleyen P."/>
            <person name="Raible F."/>
            <person name="Bork P."/>
            <person name="Friedrich M."/>
            <person name="Walden K.K."/>
            <person name="Robertson H.M."/>
            <person name="Angeli S."/>
            <person name="Foret S."/>
            <person name="Bucher G."/>
            <person name="Schuetz S."/>
            <person name="Maleszka R."/>
            <person name="Wimmer E.A."/>
            <person name="Beeman R.W."/>
            <person name="Lorenzen M."/>
            <person name="Tomoyasu Y."/>
            <person name="Miller S.C."/>
            <person name="Grossmann D."/>
            <person name="Bucher G."/>
        </authorList>
    </citation>
    <scope>NUCLEOTIDE SEQUENCE [LARGE SCALE GENOMIC DNA]</scope>
    <source>
        <strain evidence="9 10">Georgia GA2</strain>
    </source>
</reference>
<dbReference type="InterPro" id="IPR007526">
    <property type="entry name" value="SWIRM"/>
</dbReference>
<comment type="subcellular location">
    <subcellularLocation>
        <location evidence="1">Nucleus</location>
    </subcellularLocation>
</comment>
<dbReference type="PhylomeDB" id="D6WIZ3"/>
<evidence type="ECO:0000259" key="7">
    <source>
        <dbReference type="PROSITE" id="PS50934"/>
    </source>
</evidence>
<dbReference type="AlphaFoldDB" id="D6WIZ3"/>
<dbReference type="Pfam" id="PF04433">
    <property type="entry name" value="SWIRM"/>
    <property type="match status" value="1"/>
</dbReference>
<dbReference type="GO" id="GO:0005634">
    <property type="term" value="C:nucleus"/>
    <property type="evidence" value="ECO:0000318"/>
    <property type="project" value="GO_Central"/>
</dbReference>
<dbReference type="PANTHER" id="PTHR12374">
    <property type="entry name" value="TRANSCRIPTIONAL ADAPTOR 2 ADA2 -RELATED"/>
    <property type="match status" value="1"/>
</dbReference>
<dbReference type="SMART" id="SM00717">
    <property type="entry name" value="SANT"/>
    <property type="match status" value="1"/>
</dbReference>
<dbReference type="CDD" id="cd00167">
    <property type="entry name" value="SANT"/>
    <property type="match status" value="1"/>
</dbReference>
<keyword evidence="2" id="KW-0479">Metal-binding</keyword>
<dbReference type="InterPro" id="IPR055141">
    <property type="entry name" value="TADA2A_B-like_dom"/>
</dbReference>
<feature type="domain" description="SWIRM" evidence="7">
    <location>
        <begin position="330"/>
        <end position="419"/>
    </location>
</feature>
<accession>D6WIZ3</accession>
<dbReference type="GO" id="GO:0140672">
    <property type="term" value="C:ATAC complex"/>
    <property type="evidence" value="ECO:0007669"/>
    <property type="project" value="UniProtKB-ARBA"/>
</dbReference>
<evidence type="ECO:0000313" key="10">
    <source>
        <dbReference type="Proteomes" id="UP000007266"/>
    </source>
</evidence>
<dbReference type="FunCoup" id="D6WIZ3">
    <property type="interactions" value="454"/>
</dbReference>
<feature type="non-terminal residue" evidence="9">
    <location>
        <position position="1"/>
    </location>
</feature>
<dbReference type="GO" id="GO:0003713">
    <property type="term" value="F:transcription coactivator activity"/>
    <property type="evidence" value="ECO:0000318"/>
    <property type="project" value="GO_Central"/>
</dbReference>
<dbReference type="GO" id="GO:0006338">
    <property type="term" value="P:chromatin remodeling"/>
    <property type="evidence" value="ECO:0000318"/>
    <property type="project" value="GO_Central"/>
</dbReference>
<dbReference type="FunFam" id="1.10.10.10:FF:000087">
    <property type="entry name" value="Transcriptional adapter 2"/>
    <property type="match status" value="1"/>
</dbReference>
<protein>
    <submittedName>
        <fullName evidence="9">Transcriptional adapter 2A-like Protein</fullName>
    </submittedName>
</protein>
<evidence type="ECO:0000313" key="9">
    <source>
        <dbReference type="EMBL" id="EFA04781.1"/>
    </source>
</evidence>
<dbReference type="Pfam" id="PF00249">
    <property type="entry name" value="Myb_DNA-binding"/>
    <property type="match status" value="1"/>
</dbReference>
<sequence>DSDSVCSNCSCDLVAPYIYCALCKVNICSLCFSKGAEFGGHKNDHDYHIIRDDFPVWGNTDWTAREEVVLLESLQKYGNWNLVAKEFPNRSVREIRAHYDWFYLDRKGSKDLPEASNRDWFCEPVVPYRQRISDTDEPPRYSPNTVGYKSLAGYNPARSDFECEFDSSAEDLLSNLKPVDKDDPHFDLITNLQCAIIQSYNRRLRERQRWKKIIREHGLIILRKVYAWLHRYDVTITRPVYEKLIRFMQFCTPVQFEMLMEGLHHSGELKIQILRLCELRQRGITSLADARLYVKLKEIHDKCENELKTLHASAQFNWKLTNRSFPVETPKKKSGFTPIEIIGMPGYEKLTPSERELCRTVRLVPITYLELKDILITENKKMGSIKLKTARKILKIDVNKTRRLYDFLVQEGYIVKPVS</sequence>
<dbReference type="GO" id="GO:0070461">
    <property type="term" value="C:SAGA-type complex"/>
    <property type="evidence" value="ECO:0000318"/>
    <property type="project" value="GO_Central"/>
</dbReference>
<dbReference type="Proteomes" id="UP000007266">
    <property type="component" value="Linkage group 5"/>
</dbReference>
<dbReference type="Pfam" id="PF25299">
    <property type="entry name" value="ZZ_ADA2"/>
    <property type="match status" value="1"/>
</dbReference>
<dbReference type="STRING" id="7070.D6WIZ3"/>
<name>D6WIZ3_TRICA</name>
<dbReference type="Pfam" id="PF22941">
    <property type="entry name" value="TADA2A-like_3rd"/>
    <property type="match status" value="1"/>
</dbReference>
<dbReference type="PROSITE" id="PS50934">
    <property type="entry name" value="SWIRM"/>
    <property type="match status" value="1"/>
</dbReference>
<keyword evidence="3" id="KW-0863">Zinc-finger</keyword>
<keyword evidence="5" id="KW-0539">Nucleus</keyword>
<reference evidence="9 10" key="2">
    <citation type="journal article" date="2010" name="Nucleic Acids Res.">
        <title>BeetleBase in 2010: revisions to provide comprehensive genomic information for Tribolium castaneum.</title>
        <authorList>
            <person name="Kim H.S."/>
            <person name="Murphy T."/>
            <person name="Xia J."/>
            <person name="Caragea D."/>
            <person name="Park Y."/>
            <person name="Beeman R.W."/>
            <person name="Lorenzen M.D."/>
            <person name="Butcher S."/>
            <person name="Manak J.R."/>
            <person name="Brown S.J."/>
        </authorList>
    </citation>
    <scope>GENOME REANNOTATION</scope>
    <source>
        <strain evidence="9 10">Georgia GA2</strain>
    </source>
</reference>
<dbReference type="InterPro" id="IPR001005">
    <property type="entry name" value="SANT/Myb"/>
</dbReference>
<dbReference type="PROSITE" id="PS51293">
    <property type="entry name" value="SANT"/>
    <property type="match status" value="1"/>
</dbReference>
<dbReference type="SUPFAM" id="SSF57850">
    <property type="entry name" value="RING/U-box"/>
    <property type="match status" value="1"/>
</dbReference>
<dbReference type="GO" id="GO:0003682">
    <property type="term" value="F:chromatin binding"/>
    <property type="evidence" value="ECO:0000318"/>
    <property type="project" value="GO_Central"/>
</dbReference>
<dbReference type="InterPro" id="IPR017884">
    <property type="entry name" value="SANT_dom"/>
</dbReference>
<dbReference type="eggNOG" id="KOG0457">
    <property type="taxonomic scope" value="Eukaryota"/>
</dbReference>
<evidence type="ECO:0000259" key="8">
    <source>
        <dbReference type="PROSITE" id="PS51293"/>
    </source>
</evidence>
<feature type="domain" description="SANT" evidence="8">
    <location>
        <begin position="58"/>
        <end position="107"/>
    </location>
</feature>
<dbReference type="PANTHER" id="PTHR12374:SF20">
    <property type="entry name" value="TRANSCRIPTIONAL ADAPTER 2-ALPHA"/>
    <property type="match status" value="1"/>
</dbReference>
<gene>
    <name evidence="9" type="primary">GLEAN_13986-OG8500</name>
    <name evidence="9" type="ORF">TcasGA2_TC030774</name>
</gene>
<dbReference type="InterPro" id="IPR000433">
    <property type="entry name" value="Znf_ZZ"/>
</dbReference>
<evidence type="ECO:0000256" key="5">
    <source>
        <dbReference type="ARBA" id="ARBA00023242"/>
    </source>
</evidence>
<proteinExistence type="predicted"/>
<dbReference type="HOGENOM" id="CLU_018273_2_1_1"/>
<dbReference type="SUPFAM" id="SSF46689">
    <property type="entry name" value="Homeodomain-like"/>
    <property type="match status" value="2"/>
</dbReference>
<evidence type="ECO:0000256" key="2">
    <source>
        <dbReference type="ARBA" id="ARBA00022723"/>
    </source>
</evidence>